<organism evidence="2 4">
    <name type="scientific">Iris pallida</name>
    <name type="common">Sweet iris</name>
    <dbReference type="NCBI Taxonomy" id="29817"/>
    <lineage>
        <taxon>Eukaryota</taxon>
        <taxon>Viridiplantae</taxon>
        <taxon>Streptophyta</taxon>
        <taxon>Embryophyta</taxon>
        <taxon>Tracheophyta</taxon>
        <taxon>Spermatophyta</taxon>
        <taxon>Magnoliopsida</taxon>
        <taxon>Liliopsida</taxon>
        <taxon>Asparagales</taxon>
        <taxon>Iridaceae</taxon>
        <taxon>Iridoideae</taxon>
        <taxon>Irideae</taxon>
        <taxon>Iris</taxon>
    </lineage>
</organism>
<feature type="region of interest" description="Disordered" evidence="1">
    <location>
        <begin position="22"/>
        <end position="72"/>
    </location>
</feature>
<dbReference type="EMBL" id="JANAVB010016797">
    <property type="protein sequence ID" value="KAJ6831438.1"/>
    <property type="molecule type" value="Genomic_DNA"/>
</dbReference>
<reference evidence="2" key="2">
    <citation type="submission" date="2023-04" db="EMBL/GenBank/DDBJ databases">
        <authorList>
            <person name="Bruccoleri R.E."/>
            <person name="Oakeley E.J."/>
            <person name="Faust A.-M."/>
            <person name="Dessus-Babus S."/>
            <person name="Altorfer M."/>
            <person name="Burckhardt D."/>
            <person name="Oertli M."/>
            <person name="Naumann U."/>
            <person name="Petersen F."/>
            <person name="Wong J."/>
        </authorList>
    </citation>
    <scope>NUCLEOTIDE SEQUENCE</scope>
    <source>
        <strain evidence="2">GSM-AAB239-AS_SAM_17_03QT</strain>
        <tissue evidence="2">Leaf</tissue>
    </source>
</reference>
<evidence type="ECO:0000313" key="2">
    <source>
        <dbReference type="EMBL" id="KAJ6831438.1"/>
    </source>
</evidence>
<keyword evidence="4" id="KW-1185">Reference proteome</keyword>
<proteinExistence type="predicted"/>
<dbReference type="Proteomes" id="UP001140949">
    <property type="component" value="Unassembled WGS sequence"/>
</dbReference>
<sequence length="120" mass="13535">MTHDLFFSSFLGFSVAEKQPFLNKRTVSETEREEKDQRKTHQEERGFSRLGRRAERGRRAAESAKSGGSSAPDLTGDLWWLCHQEVGHAVLGPAHKRRRSWVLLLTLDGGSSGTRRSAKI</sequence>
<accession>A0AAX6GT24</accession>
<comment type="caution">
    <text evidence="2">The sequence shown here is derived from an EMBL/GenBank/DDBJ whole genome shotgun (WGS) entry which is preliminary data.</text>
</comment>
<evidence type="ECO:0000313" key="3">
    <source>
        <dbReference type="EMBL" id="KAJ6831439.1"/>
    </source>
</evidence>
<evidence type="ECO:0000256" key="1">
    <source>
        <dbReference type="SAM" id="MobiDB-lite"/>
    </source>
</evidence>
<name>A0AAX6GT24_IRIPA</name>
<feature type="compositionally biased region" description="Basic and acidic residues" evidence="1">
    <location>
        <begin position="26"/>
        <end position="62"/>
    </location>
</feature>
<dbReference type="EMBL" id="JANAVB010016797">
    <property type="protein sequence ID" value="KAJ6831439.1"/>
    <property type="molecule type" value="Genomic_DNA"/>
</dbReference>
<protein>
    <submittedName>
        <fullName evidence="2">Basic proline-rich protein-like</fullName>
    </submittedName>
</protein>
<reference evidence="2" key="1">
    <citation type="journal article" date="2023" name="GigaByte">
        <title>Genome assembly of the bearded iris, Iris pallida Lam.</title>
        <authorList>
            <person name="Bruccoleri R.E."/>
            <person name="Oakeley E.J."/>
            <person name="Faust A.M.E."/>
            <person name="Altorfer M."/>
            <person name="Dessus-Babus S."/>
            <person name="Burckhardt D."/>
            <person name="Oertli M."/>
            <person name="Naumann U."/>
            <person name="Petersen F."/>
            <person name="Wong J."/>
        </authorList>
    </citation>
    <scope>NUCLEOTIDE SEQUENCE</scope>
    <source>
        <strain evidence="2">GSM-AAB239-AS_SAM_17_03QT</strain>
    </source>
</reference>
<dbReference type="AlphaFoldDB" id="A0AAX6GT24"/>
<evidence type="ECO:0000313" key="4">
    <source>
        <dbReference type="Proteomes" id="UP001140949"/>
    </source>
</evidence>
<gene>
    <name evidence="2" type="ORF">M6B38_348935</name>
    <name evidence="3" type="ORF">M6B38_348940</name>
</gene>